<dbReference type="GO" id="GO:0002088">
    <property type="term" value="P:lens development in camera-type eye"/>
    <property type="evidence" value="ECO:0007669"/>
    <property type="project" value="TreeGrafter"/>
</dbReference>
<comment type="caution">
    <text evidence="2">The sequence shown here is derived from an EMBL/GenBank/DDBJ whole genome shotgun (WGS) entry which is preliminary data.</text>
</comment>
<keyword evidence="3" id="KW-1185">Reference proteome</keyword>
<dbReference type="InterPro" id="IPR024845">
    <property type="entry name" value="NHS-like"/>
</dbReference>
<feature type="region of interest" description="Disordered" evidence="1">
    <location>
        <begin position="171"/>
        <end position="209"/>
    </location>
</feature>
<feature type="compositionally biased region" description="Basic and acidic residues" evidence="1">
    <location>
        <begin position="374"/>
        <end position="384"/>
    </location>
</feature>
<accession>A0A498LJM9</accession>
<feature type="compositionally biased region" description="Basic and acidic residues" evidence="1">
    <location>
        <begin position="191"/>
        <end position="204"/>
    </location>
</feature>
<dbReference type="GO" id="GO:0030154">
    <property type="term" value="P:cell differentiation"/>
    <property type="evidence" value="ECO:0007669"/>
    <property type="project" value="TreeGrafter"/>
</dbReference>
<feature type="compositionally biased region" description="Polar residues" evidence="1">
    <location>
        <begin position="1232"/>
        <end position="1245"/>
    </location>
</feature>
<feature type="compositionally biased region" description="Low complexity" evidence="1">
    <location>
        <begin position="1444"/>
        <end position="1455"/>
    </location>
</feature>
<feature type="compositionally biased region" description="Low complexity" evidence="1">
    <location>
        <begin position="467"/>
        <end position="483"/>
    </location>
</feature>
<feature type="region of interest" description="Disordered" evidence="1">
    <location>
        <begin position="840"/>
        <end position="930"/>
    </location>
</feature>
<feature type="region of interest" description="Disordered" evidence="1">
    <location>
        <begin position="336"/>
        <end position="538"/>
    </location>
</feature>
<feature type="compositionally biased region" description="Polar residues" evidence="1">
    <location>
        <begin position="484"/>
        <end position="493"/>
    </location>
</feature>
<feature type="region of interest" description="Disordered" evidence="1">
    <location>
        <begin position="1137"/>
        <end position="1177"/>
    </location>
</feature>
<name>A0A498LJM9_LABRO</name>
<reference evidence="2 3" key="1">
    <citation type="submission" date="2018-03" db="EMBL/GenBank/DDBJ databases">
        <title>Draft genome sequence of Rohu Carp (Labeo rohita).</title>
        <authorList>
            <person name="Das P."/>
            <person name="Kushwaha B."/>
            <person name="Joshi C.G."/>
            <person name="Kumar D."/>
            <person name="Nagpure N.S."/>
            <person name="Sahoo L."/>
            <person name="Das S.P."/>
            <person name="Bit A."/>
            <person name="Patnaik S."/>
            <person name="Meher P.K."/>
            <person name="Jayasankar P."/>
            <person name="Koringa P.G."/>
            <person name="Patel N.V."/>
            <person name="Hinsu A.T."/>
            <person name="Kumar R."/>
            <person name="Pandey M."/>
            <person name="Agarwal S."/>
            <person name="Srivastava S."/>
            <person name="Singh M."/>
            <person name="Iquebal M.A."/>
            <person name="Jaiswal S."/>
            <person name="Angadi U.B."/>
            <person name="Kumar N."/>
            <person name="Raza M."/>
            <person name="Shah T.M."/>
            <person name="Rai A."/>
            <person name="Jena J.K."/>
        </authorList>
    </citation>
    <scope>NUCLEOTIDE SEQUENCE [LARGE SCALE GENOMIC DNA]</scope>
    <source>
        <strain evidence="2">DASCIFA01</strain>
        <tissue evidence="2">Testis</tissue>
    </source>
</reference>
<feature type="compositionally biased region" description="Polar residues" evidence="1">
    <location>
        <begin position="1314"/>
        <end position="1325"/>
    </location>
</feature>
<protein>
    <submittedName>
        <fullName evidence="2">Nance-Horan syndrome-like isoform X3</fullName>
    </submittedName>
</protein>
<feature type="compositionally biased region" description="Polar residues" evidence="1">
    <location>
        <begin position="1203"/>
        <end position="1215"/>
    </location>
</feature>
<evidence type="ECO:0000313" key="3">
    <source>
        <dbReference type="Proteomes" id="UP000290572"/>
    </source>
</evidence>
<feature type="compositionally biased region" description="Basic and acidic residues" evidence="1">
    <location>
        <begin position="452"/>
        <end position="464"/>
    </location>
</feature>
<dbReference type="STRING" id="84645.A0A498LJM9"/>
<feature type="region of interest" description="Disordered" evidence="1">
    <location>
        <begin position="694"/>
        <end position="769"/>
    </location>
</feature>
<dbReference type="Proteomes" id="UP000290572">
    <property type="component" value="Unassembled WGS sequence"/>
</dbReference>
<feature type="region of interest" description="Disordered" evidence="1">
    <location>
        <begin position="1018"/>
        <end position="1037"/>
    </location>
</feature>
<sequence>MRRSDTTFSTHDLRAEGNVALREGHSKTAGASQRTRLVDLSSVQNLNFLKMTRFCLLSSPKADVKLQGSVQHFVSVEYALGRFELKVKASSRRAVFRGPALSNLDIESKLSGHYQAPWHLQRNVFLPSTRPACVEELHRNAKQSLRALYRDQQQRQEISERERRVTISISMAPPMPTYPSPRAHHRRQQRERHLTTERTERDIETQTTQAQVPPLLDSDSEVVALGHWPKCPIPNVPSTLDKQTNWAGILPLPTPEEKMKTDSQVITSCIVPINVTDSDESPVARERTVIVHTNPEICQEDLMLSRLSTKDSGCQTEEFLIVGAAPSRRRIRAQRGQGVTVSLSHSTGNISSLPDNSDTMFTASVGSRLRSRSLPREGGRLVDEGHDDSDEDDEEEDEEELSPFEAEDFLPGPGEHILKDDGESTDDQAVPEGQHNSLKFKQHPGNTEDDWMERGRSRLPRKADMGSCEISSSSDTFSSPIHSVSNAGVLTSQMDHKEDHQSSSGNWSGSSSTCPSQTSETIPPAASPPLTGSSHCDSELSLNAATNTNDDSTGFIIDPYPGDRSQGLRSHRTGSFTSTATDMLDDAGVSTASEGEWSYPQYRHNMPCHPDFSPEHSRAENILACPSFASIATFESLTDRPPSEKADTTSHFSVDAEGYYTSMHFDCGLKGSKSFTYNYASVDQQQAEYGHQTNTLGRRSLSLRKPKVKPSPPKRSSSLKKISSHVGPPADKNEPKIAGGQNKSMSSGERTQHVGLNGGCSSQLESEEPLGAWGVESSTEIPEVALFGSTETHSFKDEGAVQSDYADLWLLNDLKSNDPYRSLSNSSTATGTTVIECIKSQESSESQTSQSGSRATTPSLPSVESEFRLPSPEKLVGLASPSSGYSSQSETPTSSLPSAFFPNAHPMSPTGGKRKPKVPERKSSLASLQQYSSKRDLELPVIPPSHLDLSALPNVSKPSIHKNQMHILHQSKQKAAALAETKRESLATSVSSDELAVTSPLAITPTVLRSVQLRSVGKSGEGSLDRPITDTATRPKCPTVTIITPPTHNKPHETRKPPPYRPLLTETSSQDNCESLFTPVDGLAAKNIASHFGARNRYDRLAPSPLWSMAAFKTQSEQVNMDEVTSENSREVAEEVSTSSHLFSQSSLEVEKIQPLKSEPNEGIPGQNGLVKRSDSLDQVPDIVNQRSETMQAYLISSAGEESVTSGVPTRSASQELVEEESTPDTEDYFSKESTPSDPTVSPLTDESKTEDDSVFLSPSKSRTTEDLFAMIHRSKRKMLGRKDSGEMSVRSRLAVVSGNGSATSPATSPSTPNMPVSPSTQAGAQRTPGPIYRSAKKSSTSNEEFKLLLLKKGSRSDSSYRMSATEILKSPIAPKSPGEFLMDGSRPFDEPLSPLQQQLLEGTPEQMPSPFPKSYAEGFSTKAFPTSASTRQGRSRMPPAANSSRYSTRSRLYTAPMQAISEGETENSDGSPHDDRSS</sequence>
<feature type="compositionally biased region" description="Low complexity" evidence="1">
    <location>
        <begin position="840"/>
        <end position="853"/>
    </location>
</feature>
<feature type="compositionally biased region" description="Low complexity" evidence="1">
    <location>
        <begin position="502"/>
        <end position="521"/>
    </location>
</feature>
<dbReference type="PANTHER" id="PTHR23039">
    <property type="entry name" value="NANCE-HORAN SYNDROME PROTEIN"/>
    <property type="match status" value="1"/>
</dbReference>
<feature type="compositionally biased region" description="Polar residues" evidence="1">
    <location>
        <begin position="337"/>
        <end position="365"/>
    </location>
</feature>
<organism evidence="2 3">
    <name type="scientific">Labeo rohita</name>
    <name type="common">Indian major carp</name>
    <name type="synonym">Cyprinus rohita</name>
    <dbReference type="NCBI Taxonomy" id="84645"/>
    <lineage>
        <taxon>Eukaryota</taxon>
        <taxon>Metazoa</taxon>
        <taxon>Chordata</taxon>
        <taxon>Craniata</taxon>
        <taxon>Vertebrata</taxon>
        <taxon>Euteleostomi</taxon>
        <taxon>Actinopterygii</taxon>
        <taxon>Neopterygii</taxon>
        <taxon>Teleostei</taxon>
        <taxon>Ostariophysi</taxon>
        <taxon>Cypriniformes</taxon>
        <taxon>Cyprinidae</taxon>
        <taxon>Labeoninae</taxon>
        <taxon>Labeonini</taxon>
        <taxon>Labeo</taxon>
    </lineage>
</organism>
<feature type="compositionally biased region" description="Acidic residues" evidence="1">
    <location>
        <begin position="1217"/>
        <end position="1228"/>
    </location>
</feature>
<dbReference type="EMBL" id="QBIY01013325">
    <property type="protein sequence ID" value="RXN08291.1"/>
    <property type="molecule type" value="Genomic_DNA"/>
</dbReference>
<feature type="compositionally biased region" description="Acidic residues" evidence="1">
    <location>
        <begin position="385"/>
        <end position="408"/>
    </location>
</feature>
<feature type="compositionally biased region" description="Low complexity" evidence="1">
    <location>
        <begin position="1137"/>
        <end position="1147"/>
    </location>
</feature>
<dbReference type="PANTHER" id="PTHR23039:SF5">
    <property type="entry name" value="ACTIN REMODELING REGULATOR NHS"/>
    <property type="match status" value="1"/>
</dbReference>
<feature type="compositionally biased region" description="Polar residues" evidence="1">
    <location>
        <begin position="1424"/>
        <end position="1433"/>
    </location>
</feature>
<proteinExistence type="predicted"/>
<evidence type="ECO:0000313" key="2">
    <source>
        <dbReference type="EMBL" id="RXN08291.1"/>
    </source>
</evidence>
<feature type="region of interest" description="Disordered" evidence="1">
    <location>
        <begin position="1371"/>
        <end position="1479"/>
    </location>
</feature>
<feature type="region of interest" description="Disordered" evidence="1">
    <location>
        <begin position="1297"/>
        <end position="1342"/>
    </location>
</feature>
<gene>
    <name evidence="2" type="ORF">ROHU_035374</name>
</gene>
<feature type="compositionally biased region" description="Low complexity" evidence="1">
    <location>
        <begin position="1302"/>
        <end position="1312"/>
    </location>
</feature>
<feature type="compositionally biased region" description="Polar residues" evidence="1">
    <location>
        <begin position="880"/>
        <end position="897"/>
    </location>
</feature>
<feature type="region of interest" description="Disordered" evidence="1">
    <location>
        <begin position="1198"/>
        <end position="1268"/>
    </location>
</feature>
<dbReference type="Pfam" id="PF15273">
    <property type="entry name" value="NHS"/>
    <property type="match status" value="2"/>
</dbReference>
<evidence type="ECO:0000256" key="1">
    <source>
        <dbReference type="SAM" id="MobiDB-lite"/>
    </source>
</evidence>